<evidence type="ECO:0000313" key="1">
    <source>
        <dbReference type="EMBL" id="MBH9553518.1"/>
    </source>
</evidence>
<dbReference type="EMBL" id="JAEDAL010000005">
    <property type="protein sequence ID" value="MBH9553518.1"/>
    <property type="molecule type" value="Genomic_DNA"/>
</dbReference>
<dbReference type="AlphaFoldDB" id="A0A931NBF2"/>
<organism evidence="1 2">
    <name type="scientific">Inhella gelatinilytica</name>
    <dbReference type="NCBI Taxonomy" id="2795030"/>
    <lineage>
        <taxon>Bacteria</taxon>
        <taxon>Pseudomonadati</taxon>
        <taxon>Pseudomonadota</taxon>
        <taxon>Betaproteobacteria</taxon>
        <taxon>Burkholderiales</taxon>
        <taxon>Sphaerotilaceae</taxon>
        <taxon>Inhella</taxon>
    </lineage>
</organism>
<evidence type="ECO:0000313" key="2">
    <source>
        <dbReference type="Proteomes" id="UP000620139"/>
    </source>
</evidence>
<accession>A0A931NBF2</accession>
<sequence length="289" mass="30720">MYENWWAKRGALGAAIIAGSLLSGCQTGMVKSSAAWADSTPALKVEGRVGWRPGRTLRFGDFHTPDNVSNRIRSSSRSACSSTVPCVDVAIRGIDEGLAYRSSAQIEKMRQALNLVLVEGAGPRQVQVHAAGELDAESRSWALQVFKRAVSGGRQTVTRHQFIGSLLPMDGQGAQVGWRFALEYPEGAASPFLSEGWALRDGAAPETALAITPLRTVTSTDGRQTASLSPAMAPLGFEVRQGDRVLASIDLTNSGAVLLAPDLNAEERLVCGGLAAALLLRHDWVLGGR</sequence>
<name>A0A931NBF2_9BURK</name>
<comment type="caution">
    <text evidence="1">The sequence shown here is derived from an EMBL/GenBank/DDBJ whole genome shotgun (WGS) entry which is preliminary data.</text>
</comment>
<gene>
    <name evidence="1" type="ORF">I7X43_11760</name>
</gene>
<dbReference type="RefSeq" id="WP_198101130.1">
    <property type="nucleotide sequence ID" value="NZ_JAEDAL010000005.1"/>
</dbReference>
<protein>
    <submittedName>
        <fullName evidence="1">Uncharacterized protein</fullName>
    </submittedName>
</protein>
<proteinExistence type="predicted"/>
<reference evidence="1" key="1">
    <citation type="submission" date="2020-12" db="EMBL/GenBank/DDBJ databases">
        <title>The genome sequence of Inhella sp. 4Y17.</title>
        <authorList>
            <person name="Liu Y."/>
        </authorList>
    </citation>
    <scope>NUCLEOTIDE SEQUENCE</scope>
    <source>
        <strain evidence="1">4Y10</strain>
    </source>
</reference>
<dbReference type="Proteomes" id="UP000620139">
    <property type="component" value="Unassembled WGS sequence"/>
</dbReference>
<keyword evidence="2" id="KW-1185">Reference proteome</keyword>